<evidence type="ECO:0000256" key="2">
    <source>
        <dbReference type="PROSITE-ProRule" id="PRU00703"/>
    </source>
</evidence>
<dbReference type="PROSITE" id="PS51371">
    <property type="entry name" value="CBS"/>
    <property type="match status" value="1"/>
</dbReference>
<keyword evidence="1 2" id="KW-0129">CBS domain</keyword>
<dbReference type="EMBL" id="FOJI01000008">
    <property type="protein sequence ID" value="SEW27458.1"/>
    <property type="molecule type" value="Genomic_DNA"/>
</dbReference>
<evidence type="ECO:0000313" key="4">
    <source>
        <dbReference type="EMBL" id="SEW27458.1"/>
    </source>
</evidence>
<proteinExistence type="predicted"/>
<dbReference type="Pfam" id="PF00571">
    <property type="entry name" value="CBS"/>
    <property type="match status" value="2"/>
</dbReference>
<feature type="domain" description="CBS" evidence="3">
    <location>
        <begin position="8"/>
        <end position="65"/>
    </location>
</feature>
<gene>
    <name evidence="4" type="ORF">SAMN05421659_10889</name>
</gene>
<evidence type="ECO:0000313" key="5">
    <source>
        <dbReference type="Proteomes" id="UP000199701"/>
    </source>
</evidence>
<sequence>MNILFLLMPKSTVAYVYGDDSLKQGLEKIKAYYYTAIPVLNRSGEYIGTVNEGDFLWHMLDKESFGNKHHEEYKITDIMRENWNPPVKISATIDDLLFKVMVQNFVPVVDDRNLFMGIITRKDVIKYYYDKISIKQENKDLDKHTQENINGK</sequence>
<name>A0A1I0QJS8_9FIRM</name>
<accession>A0A1I0QJS8</accession>
<organism evidence="4 5">
    <name type="scientific">[Clostridium] fimetarium</name>
    <dbReference type="NCBI Taxonomy" id="99656"/>
    <lineage>
        <taxon>Bacteria</taxon>
        <taxon>Bacillati</taxon>
        <taxon>Bacillota</taxon>
        <taxon>Clostridia</taxon>
        <taxon>Lachnospirales</taxon>
        <taxon>Lachnospiraceae</taxon>
    </lineage>
</organism>
<dbReference type="InterPro" id="IPR046342">
    <property type="entry name" value="CBS_dom_sf"/>
</dbReference>
<keyword evidence="5" id="KW-1185">Reference proteome</keyword>
<dbReference type="OrthoDB" id="384703at2"/>
<dbReference type="Proteomes" id="UP000199701">
    <property type="component" value="Unassembled WGS sequence"/>
</dbReference>
<dbReference type="Gene3D" id="3.10.580.10">
    <property type="entry name" value="CBS-domain"/>
    <property type="match status" value="1"/>
</dbReference>
<dbReference type="CDD" id="cd09834">
    <property type="entry name" value="CBS_pair_bac"/>
    <property type="match status" value="1"/>
</dbReference>
<evidence type="ECO:0000256" key="1">
    <source>
        <dbReference type="ARBA" id="ARBA00023122"/>
    </source>
</evidence>
<dbReference type="RefSeq" id="WP_092454067.1">
    <property type="nucleotide sequence ID" value="NZ_FOJI01000008.1"/>
</dbReference>
<dbReference type="InterPro" id="IPR051257">
    <property type="entry name" value="Diverse_CBS-Domain"/>
</dbReference>
<dbReference type="AlphaFoldDB" id="A0A1I0QJS8"/>
<dbReference type="STRING" id="99656.SAMN05421659_10889"/>
<protein>
    <submittedName>
        <fullName evidence="4">CBS domain-containing protein</fullName>
    </submittedName>
</protein>
<dbReference type="InterPro" id="IPR000644">
    <property type="entry name" value="CBS_dom"/>
</dbReference>
<dbReference type="PANTHER" id="PTHR43080">
    <property type="entry name" value="CBS DOMAIN-CONTAINING PROTEIN CBSX3, MITOCHONDRIAL"/>
    <property type="match status" value="1"/>
</dbReference>
<evidence type="ECO:0000259" key="3">
    <source>
        <dbReference type="PROSITE" id="PS51371"/>
    </source>
</evidence>
<dbReference type="PANTHER" id="PTHR43080:SF26">
    <property type="entry name" value="REGULATORY PROTEIN"/>
    <property type="match status" value="1"/>
</dbReference>
<reference evidence="4 5" key="1">
    <citation type="submission" date="2016-10" db="EMBL/GenBank/DDBJ databases">
        <authorList>
            <person name="de Groot N.N."/>
        </authorList>
    </citation>
    <scope>NUCLEOTIDE SEQUENCE [LARGE SCALE GENOMIC DNA]</scope>
    <source>
        <strain evidence="4 5">DSM 9179</strain>
    </source>
</reference>
<dbReference type="SUPFAM" id="SSF54631">
    <property type="entry name" value="CBS-domain pair"/>
    <property type="match status" value="1"/>
</dbReference>